<feature type="transmembrane region" description="Helical" evidence="5">
    <location>
        <begin position="12"/>
        <end position="34"/>
    </location>
</feature>
<evidence type="ECO:0000313" key="7">
    <source>
        <dbReference type="EMBL" id="MBD2844557.1"/>
    </source>
</evidence>
<dbReference type="PANTHER" id="PTHR43280:SF2">
    <property type="entry name" value="HTH-TYPE TRANSCRIPTIONAL REGULATOR EXSA"/>
    <property type="match status" value="1"/>
</dbReference>
<evidence type="ECO:0000256" key="1">
    <source>
        <dbReference type="ARBA" id="ARBA00023015"/>
    </source>
</evidence>
<gene>
    <name evidence="7" type="ORF">IDH44_05100</name>
</gene>
<dbReference type="InterPro" id="IPR018060">
    <property type="entry name" value="HTH_AraC"/>
</dbReference>
<feature type="domain" description="HTH araC/xylS-type" evidence="6">
    <location>
        <begin position="690"/>
        <end position="788"/>
    </location>
</feature>
<keyword evidence="8" id="KW-1185">Reference proteome</keyword>
<dbReference type="PROSITE" id="PS01124">
    <property type="entry name" value="HTH_ARAC_FAMILY_2"/>
    <property type="match status" value="1"/>
</dbReference>
<dbReference type="SMART" id="SM00342">
    <property type="entry name" value="HTH_ARAC"/>
    <property type="match status" value="1"/>
</dbReference>
<proteinExistence type="predicted"/>
<dbReference type="RefSeq" id="WP_190915330.1">
    <property type="nucleotide sequence ID" value="NZ_JACXIZ010000011.1"/>
</dbReference>
<keyword evidence="1" id="KW-0805">Transcription regulation</keyword>
<feature type="region of interest" description="Disordered" evidence="4">
    <location>
        <begin position="788"/>
        <end position="815"/>
    </location>
</feature>
<organism evidence="7 8">
    <name type="scientific">Paenibacillus sabuli</name>
    <dbReference type="NCBI Taxonomy" id="2772509"/>
    <lineage>
        <taxon>Bacteria</taxon>
        <taxon>Bacillati</taxon>
        <taxon>Bacillota</taxon>
        <taxon>Bacilli</taxon>
        <taxon>Bacillales</taxon>
        <taxon>Paenibacillaceae</taxon>
        <taxon>Paenibacillus</taxon>
    </lineage>
</organism>
<dbReference type="PROSITE" id="PS00041">
    <property type="entry name" value="HTH_ARAC_FAMILY_1"/>
    <property type="match status" value="1"/>
</dbReference>
<dbReference type="Pfam" id="PF12833">
    <property type="entry name" value="HTH_18"/>
    <property type="match status" value="1"/>
</dbReference>
<dbReference type="GO" id="GO:0043565">
    <property type="term" value="F:sequence-specific DNA binding"/>
    <property type="evidence" value="ECO:0007669"/>
    <property type="project" value="InterPro"/>
</dbReference>
<keyword evidence="2" id="KW-0238">DNA-binding</keyword>
<dbReference type="Proteomes" id="UP000621560">
    <property type="component" value="Unassembled WGS sequence"/>
</dbReference>
<evidence type="ECO:0000259" key="6">
    <source>
        <dbReference type="PROSITE" id="PS01124"/>
    </source>
</evidence>
<accession>A0A927BPX5</accession>
<dbReference type="PANTHER" id="PTHR43280">
    <property type="entry name" value="ARAC-FAMILY TRANSCRIPTIONAL REGULATOR"/>
    <property type="match status" value="1"/>
</dbReference>
<evidence type="ECO:0000256" key="3">
    <source>
        <dbReference type="ARBA" id="ARBA00023163"/>
    </source>
</evidence>
<protein>
    <submittedName>
        <fullName evidence="7">AraC family transcriptional regulator</fullName>
    </submittedName>
</protein>
<dbReference type="AlphaFoldDB" id="A0A927BPX5"/>
<keyword evidence="3" id="KW-0804">Transcription</keyword>
<evidence type="ECO:0000313" key="8">
    <source>
        <dbReference type="Proteomes" id="UP000621560"/>
    </source>
</evidence>
<dbReference type="InterPro" id="IPR009057">
    <property type="entry name" value="Homeodomain-like_sf"/>
</dbReference>
<evidence type="ECO:0000256" key="2">
    <source>
        <dbReference type="ARBA" id="ARBA00023125"/>
    </source>
</evidence>
<dbReference type="GO" id="GO:0003700">
    <property type="term" value="F:DNA-binding transcription factor activity"/>
    <property type="evidence" value="ECO:0007669"/>
    <property type="project" value="InterPro"/>
</dbReference>
<dbReference type="Gene3D" id="1.10.10.60">
    <property type="entry name" value="Homeodomain-like"/>
    <property type="match status" value="2"/>
</dbReference>
<dbReference type="SUPFAM" id="SSF46689">
    <property type="entry name" value="Homeodomain-like"/>
    <property type="match status" value="2"/>
</dbReference>
<evidence type="ECO:0000256" key="4">
    <source>
        <dbReference type="SAM" id="MobiDB-lite"/>
    </source>
</evidence>
<keyword evidence="5" id="KW-1133">Transmembrane helix</keyword>
<evidence type="ECO:0000256" key="5">
    <source>
        <dbReference type="SAM" id="Phobius"/>
    </source>
</evidence>
<feature type="transmembrane region" description="Helical" evidence="5">
    <location>
        <begin position="322"/>
        <end position="341"/>
    </location>
</feature>
<comment type="caution">
    <text evidence="7">The sequence shown here is derived from an EMBL/GenBank/DDBJ whole genome shotgun (WGS) entry which is preliminary data.</text>
</comment>
<keyword evidence="5" id="KW-0472">Membrane</keyword>
<dbReference type="EMBL" id="JACXIZ010000011">
    <property type="protein sequence ID" value="MBD2844557.1"/>
    <property type="molecule type" value="Genomic_DNA"/>
</dbReference>
<dbReference type="InterPro" id="IPR018062">
    <property type="entry name" value="HTH_AraC-typ_CS"/>
</dbReference>
<sequence>MRTKRSVFAQFFISYFLLFLVPVIVVGIFTYVYLTRAAEQEAEASASQWLTHYAESVDEQLALLQEDMIQTVESASIGTYLRLAREGDLARNPDRVPLLQELMRQLYQTYDDKPAIGHAYLLFASTGKVLDANGYYEAEAYFRTHNRIEDASGEFGDPMSSDTAKQALFTGRRLQYILPATEIGVYDAFLGTLQSRERRVMVITGFPLHARDPDGYLVVNLREDKLREGMLPVEQASRHIVVLGEDGQIITQGGALGEAAAALLRNNVNRELTDLLGQPGEIELDGRLYRLQSIASGYNGWTYASLLDLEALHYPMTVITRVFGGLLLLFLIAGLLIAYGFSRRMYRPIRTIRQRLDHLPGSPVGEGDNDYDVITERSQALITNNRSMHQQIDGMRPMIQEHFLSRVLLGEYKDDLAISIYAREIGLRLPERTRHEVLAVELRYHGDAAASLSETAKAFQIIELKHAILRMLAGAGWVCQVEPRRLAVIAEPCSSDADGSEQSGGRSVWGTRLLQAAEAFQPYFKATIAESGAAVRPALLSRAYDEASKLLEKRRLGRLHERIAPSDGDSDHGSRESCLTQSEVNRVALSVQGRDASATAALVAQLLDEALLRGLSAPEAQSWGLDCINTLIRSCGGAQRADFALERCRLWYDRLQQCGDQSELASLLKEVCQALVRSPQDDAARPGMFDEVLTHIHANYDKDLTLEHYAAQYGMSMGHFSRSFKEAVGEKYIDYLTRYRLRKAKDMLLSTDMRIDDISAAVGYVGRNSFINLFKKFEGLTPGKYRSLHQGGKPGTAGQAERSAWRNGGETYDGA</sequence>
<reference evidence="7" key="1">
    <citation type="submission" date="2020-09" db="EMBL/GenBank/DDBJ databases">
        <title>A novel bacterium of genus Paenibacillus, isolated from South China Sea.</title>
        <authorList>
            <person name="Huang H."/>
            <person name="Mo K."/>
            <person name="Hu Y."/>
        </authorList>
    </citation>
    <scope>NUCLEOTIDE SEQUENCE</scope>
    <source>
        <strain evidence="7">IB182496</strain>
    </source>
</reference>
<name>A0A927BPX5_9BACL</name>
<keyword evidence="5" id="KW-0812">Transmembrane</keyword>